<dbReference type="InterPro" id="IPR040381">
    <property type="entry name" value="At4g14450-like"/>
</dbReference>
<reference evidence="5" key="5">
    <citation type="submission" date="2015-04" db="UniProtKB">
        <authorList>
            <consortium name="EnsemblPlants"/>
        </authorList>
    </citation>
    <scope>IDENTIFICATION</scope>
    <source>
        <strain evidence="5">cv. Jemalong A17</strain>
    </source>
</reference>
<dbReference type="Gramene" id="rna12403">
    <property type="protein sequence ID" value="RHN76123.1"/>
    <property type="gene ID" value="gene12403"/>
</dbReference>
<feature type="compositionally biased region" description="Basic residues" evidence="1">
    <location>
        <begin position="10"/>
        <end position="20"/>
    </location>
</feature>
<evidence type="ECO:0000313" key="2">
    <source>
        <dbReference type="EMBL" id="ABD33141.1"/>
    </source>
</evidence>
<evidence type="ECO:0000313" key="7">
    <source>
        <dbReference type="Proteomes" id="UP000265566"/>
    </source>
</evidence>
<accession>Q2HS30</accession>
<evidence type="ECO:0000256" key="1">
    <source>
        <dbReference type="SAM" id="MobiDB-lite"/>
    </source>
</evidence>
<evidence type="ECO:0000313" key="5">
    <source>
        <dbReference type="EnsemblPlants" id="AES67654"/>
    </source>
</evidence>
<feature type="compositionally biased region" description="Low complexity" evidence="1">
    <location>
        <begin position="83"/>
        <end position="92"/>
    </location>
</feature>
<dbReference type="EMBL" id="AC157503">
    <property type="protein sequence ID" value="ABD33141.1"/>
    <property type="molecule type" value="Genomic_DNA"/>
</dbReference>
<dbReference type="PANTHER" id="PTHR33912:SF5">
    <property type="entry name" value="F22G5.17"/>
    <property type="match status" value="1"/>
</dbReference>
<evidence type="ECO:0000313" key="4">
    <source>
        <dbReference type="EMBL" id="RHN76123.1"/>
    </source>
</evidence>
<dbReference type="eggNOG" id="ENOG502S7WG">
    <property type="taxonomic scope" value="Eukaryota"/>
</dbReference>
<proteinExistence type="predicted"/>
<dbReference type="HOGENOM" id="CLU_174484_0_0_1"/>
<dbReference type="OrthoDB" id="773117at2759"/>
<reference evidence="2" key="1">
    <citation type="submission" date="2005-04" db="EMBL/GenBank/DDBJ databases">
        <authorList>
            <person name="Town C.D."/>
        </authorList>
    </citation>
    <scope>NUCLEOTIDE SEQUENCE</scope>
</reference>
<dbReference type="Proteomes" id="UP000265566">
    <property type="component" value="Chromosome 2"/>
</dbReference>
<dbReference type="EMBL" id="PSQE01000002">
    <property type="protein sequence ID" value="RHN76123.1"/>
    <property type="molecule type" value="Genomic_DNA"/>
</dbReference>
<dbReference type="OMA" id="WEHPAMA"/>
<reference evidence="7" key="6">
    <citation type="journal article" date="2018" name="Nat. Plants">
        <title>Whole-genome landscape of Medicago truncatula symbiotic genes.</title>
        <authorList>
            <person name="Pecrix Y."/>
            <person name="Staton S.E."/>
            <person name="Sallet E."/>
            <person name="Lelandais-Briere C."/>
            <person name="Moreau S."/>
            <person name="Carrere S."/>
            <person name="Blein T."/>
            <person name="Jardinaud M.F."/>
            <person name="Latrasse D."/>
            <person name="Zouine M."/>
            <person name="Zahm M."/>
            <person name="Kreplak J."/>
            <person name="Mayjonade B."/>
            <person name="Satge C."/>
            <person name="Perez M."/>
            <person name="Cauet S."/>
            <person name="Marande W."/>
            <person name="Chantry-Darmon C."/>
            <person name="Lopez-Roques C."/>
            <person name="Bouchez O."/>
            <person name="Berard A."/>
            <person name="Debelle F."/>
            <person name="Munos S."/>
            <person name="Bendahmane A."/>
            <person name="Berges H."/>
            <person name="Niebel A."/>
            <person name="Buitink J."/>
            <person name="Frugier F."/>
            <person name="Benhamed M."/>
            <person name="Crespi M."/>
            <person name="Gouzy J."/>
            <person name="Gamas P."/>
        </authorList>
    </citation>
    <scope>NUCLEOTIDE SEQUENCE [LARGE SCALE GENOMIC DNA]</scope>
    <source>
        <strain evidence="7">cv. Jemalong A17</strain>
    </source>
</reference>
<dbReference type="PANTHER" id="PTHR33912">
    <property type="entry name" value="OS01G0939400 PROTEIN"/>
    <property type="match status" value="1"/>
</dbReference>
<reference evidence="4" key="7">
    <citation type="journal article" date="2018" name="Nat. Plants">
        <title>Whole-genome landscape of Medicago truncatula symbiotic genes.</title>
        <authorList>
            <person name="Pecrix Y."/>
            <person name="Gamas P."/>
            <person name="Carrere S."/>
        </authorList>
    </citation>
    <scope>NUCLEOTIDE SEQUENCE</scope>
    <source>
        <tissue evidence="4">Leaves</tissue>
    </source>
</reference>
<dbReference type="Proteomes" id="UP000002051">
    <property type="component" value="Chromosome 2"/>
</dbReference>
<dbReference type="EnsemblPlants" id="AES67654">
    <property type="protein sequence ID" value="AES67654"/>
    <property type="gene ID" value="MTR_2g097730"/>
</dbReference>
<name>Q2HS30_MEDTR</name>
<feature type="region of interest" description="Disordered" evidence="1">
    <location>
        <begin position="1"/>
        <end position="43"/>
    </location>
</feature>
<feature type="compositionally biased region" description="Basic and acidic residues" evidence="1">
    <location>
        <begin position="27"/>
        <end position="36"/>
    </location>
</feature>
<dbReference type="KEGG" id="mtr:11422169"/>
<reference evidence="3 6" key="4">
    <citation type="journal article" date="2014" name="BMC Genomics">
        <title>An improved genome release (version Mt4.0) for the model legume Medicago truncatula.</title>
        <authorList>
            <person name="Tang H."/>
            <person name="Krishnakumar V."/>
            <person name="Bidwell S."/>
            <person name="Rosen B."/>
            <person name="Chan A."/>
            <person name="Zhou S."/>
            <person name="Gentzbittel L."/>
            <person name="Childs K.L."/>
            <person name="Yandell M."/>
            <person name="Gundlach H."/>
            <person name="Mayer K.F."/>
            <person name="Schwartz D.C."/>
            <person name="Town C.D."/>
        </authorList>
    </citation>
    <scope>GENOME REANNOTATION</scope>
    <source>
        <strain evidence="5 6">cv. Jemalong A17</strain>
    </source>
</reference>
<gene>
    <name evidence="5" type="primary">11422169</name>
    <name evidence="3" type="ordered locus">MTR_2g097730</name>
    <name evidence="2" type="ORF">MtrDRAFT_AC157503g19v2</name>
    <name evidence="4" type="ORF">MtrunA17_Chr2g0328621</name>
</gene>
<keyword evidence="6" id="KW-1185">Reference proteome</keyword>
<evidence type="ECO:0000313" key="3">
    <source>
        <dbReference type="EMBL" id="AES67654.1"/>
    </source>
</evidence>
<feature type="region of interest" description="Disordered" evidence="1">
    <location>
        <begin position="73"/>
        <end position="95"/>
    </location>
</feature>
<organism evidence="2">
    <name type="scientific">Medicago truncatula</name>
    <name type="common">Barrel medic</name>
    <name type="synonym">Medicago tribuloides</name>
    <dbReference type="NCBI Taxonomy" id="3880"/>
    <lineage>
        <taxon>Eukaryota</taxon>
        <taxon>Viridiplantae</taxon>
        <taxon>Streptophyta</taxon>
        <taxon>Embryophyta</taxon>
        <taxon>Tracheophyta</taxon>
        <taxon>Spermatophyta</taxon>
        <taxon>Magnoliopsida</taxon>
        <taxon>eudicotyledons</taxon>
        <taxon>Gunneridae</taxon>
        <taxon>Pentapetalae</taxon>
        <taxon>rosids</taxon>
        <taxon>fabids</taxon>
        <taxon>Fabales</taxon>
        <taxon>Fabaceae</taxon>
        <taxon>Papilionoideae</taxon>
        <taxon>50 kb inversion clade</taxon>
        <taxon>NPAAA clade</taxon>
        <taxon>Hologalegina</taxon>
        <taxon>IRL clade</taxon>
        <taxon>Trifolieae</taxon>
        <taxon>Medicago</taxon>
    </lineage>
</organism>
<sequence>MENKGDLLVKRNRPPTRLQRHAPTSLDIDKVHDDRPSNPFGDSSKAIPLLSPLILSPKPLIYADITFQALKSENSNYRDEGSRSSSLTSGSGWEHPAIASYPNPSSLCNFFQKQCVFANHA</sequence>
<evidence type="ECO:0000313" key="6">
    <source>
        <dbReference type="Proteomes" id="UP000002051"/>
    </source>
</evidence>
<protein>
    <submittedName>
        <fullName evidence="2 5">Uncharacterized protein</fullName>
    </submittedName>
</protein>
<dbReference type="AlphaFoldDB" id="Q2HS30"/>
<reference evidence="3 6" key="3">
    <citation type="journal article" date="2011" name="Nature">
        <title>The Medicago genome provides insight into the evolution of rhizobial symbioses.</title>
        <authorList>
            <person name="Young N.D."/>
            <person name="Debelle F."/>
            <person name="Oldroyd G.E."/>
            <person name="Geurts R."/>
            <person name="Cannon S.B."/>
            <person name="Udvardi M.K."/>
            <person name="Benedito V.A."/>
            <person name="Mayer K.F."/>
            <person name="Gouzy J."/>
            <person name="Schoof H."/>
            <person name="Van de Peer Y."/>
            <person name="Proost S."/>
            <person name="Cook D.R."/>
            <person name="Meyers B.C."/>
            <person name="Spannagl M."/>
            <person name="Cheung F."/>
            <person name="De Mita S."/>
            <person name="Krishnakumar V."/>
            <person name="Gundlach H."/>
            <person name="Zhou S."/>
            <person name="Mudge J."/>
            <person name="Bharti A.K."/>
            <person name="Murray J.D."/>
            <person name="Naoumkina M.A."/>
            <person name="Rosen B."/>
            <person name="Silverstein K.A."/>
            <person name="Tang H."/>
            <person name="Rombauts S."/>
            <person name="Zhao P.X."/>
            <person name="Zhou P."/>
            <person name="Barbe V."/>
            <person name="Bardou P."/>
            <person name="Bechner M."/>
            <person name="Bellec A."/>
            <person name="Berger A."/>
            <person name="Berges H."/>
            <person name="Bidwell S."/>
            <person name="Bisseling T."/>
            <person name="Choisne N."/>
            <person name="Couloux A."/>
            <person name="Denny R."/>
            <person name="Deshpande S."/>
            <person name="Dai X."/>
            <person name="Doyle J.J."/>
            <person name="Dudez A.M."/>
            <person name="Farmer A.D."/>
            <person name="Fouteau S."/>
            <person name="Franken C."/>
            <person name="Gibelin C."/>
            <person name="Gish J."/>
            <person name="Goldstein S."/>
            <person name="Gonzalez A.J."/>
            <person name="Green P.J."/>
            <person name="Hallab A."/>
            <person name="Hartog M."/>
            <person name="Hua A."/>
            <person name="Humphray S.J."/>
            <person name="Jeong D.H."/>
            <person name="Jing Y."/>
            <person name="Jocker A."/>
            <person name="Kenton S.M."/>
            <person name="Kim D.J."/>
            <person name="Klee K."/>
            <person name="Lai H."/>
            <person name="Lang C."/>
            <person name="Lin S."/>
            <person name="Macmil S.L."/>
            <person name="Magdelenat G."/>
            <person name="Matthews L."/>
            <person name="McCorrison J."/>
            <person name="Monaghan E.L."/>
            <person name="Mun J.H."/>
            <person name="Najar F.Z."/>
            <person name="Nicholson C."/>
            <person name="Noirot C."/>
            <person name="O'Bleness M."/>
            <person name="Paule C.R."/>
            <person name="Poulain J."/>
            <person name="Prion F."/>
            <person name="Qin B."/>
            <person name="Qu C."/>
            <person name="Retzel E.F."/>
            <person name="Riddle C."/>
            <person name="Sallet E."/>
            <person name="Samain S."/>
            <person name="Samson N."/>
            <person name="Sanders I."/>
            <person name="Saurat O."/>
            <person name="Scarpelli C."/>
            <person name="Schiex T."/>
            <person name="Segurens B."/>
            <person name="Severin A.J."/>
            <person name="Sherrier D.J."/>
            <person name="Shi R."/>
            <person name="Sims S."/>
            <person name="Singer S.R."/>
            <person name="Sinharoy S."/>
            <person name="Sterck L."/>
            <person name="Viollet A."/>
            <person name="Wang B.B."/>
            <person name="Wang K."/>
            <person name="Wang M."/>
            <person name="Wang X."/>
            <person name="Warfsmann J."/>
            <person name="Weissenbach J."/>
            <person name="White D.D."/>
            <person name="White J.D."/>
            <person name="Wiley G.B."/>
            <person name="Wincker P."/>
            <person name="Xing Y."/>
            <person name="Yang L."/>
            <person name="Yao Z."/>
            <person name="Ying F."/>
            <person name="Zhai J."/>
            <person name="Zhou L."/>
            <person name="Zuber A."/>
            <person name="Denarie J."/>
            <person name="Dixon R.A."/>
            <person name="May G.D."/>
            <person name="Schwartz D.C."/>
            <person name="Rogers J."/>
            <person name="Quetier F."/>
            <person name="Town C.D."/>
            <person name="Roe B.A."/>
        </authorList>
    </citation>
    <scope>NUCLEOTIDE SEQUENCE [LARGE SCALE GENOMIC DNA]</scope>
    <source>
        <strain evidence="3">A17</strain>
        <strain evidence="5 6">cv. Jemalong A17</strain>
    </source>
</reference>
<reference evidence="2" key="2">
    <citation type="submission" date="2007-03" db="EMBL/GenBank/DDBJ databases">
        <authorList>
            <consortium name="The International Medicago Genome Annotation Group"/>
        </authorList>
    </citation>
    <scope>NUCLEOTIDE SEQUENCE</scope>
</reference>
<dbReference type="EMBL" id="CM001218">
    <property type="protein sequence ID" value="AES67654.1"/>
    <property type="molecule type" value="Genomic_DNA"/>
</dbReference>
<dbReference type="PaxDb" id="3880-AES67654"/>